<keyword evidence="3 6" id="KW-0812">Transmembrane</keyword>
<evidence type="ECO:0000256" key="4">
    <source>
        <dbReference type="ARBA" id="ARBA00022989"/>
    </source>
</evidence>
<feature type="transmembrane region" description="Helical" evidence="6">
    <location>
        <begin position="108"/>
        <end position="125"/>
    </location>
</feature>
<dbReference type="KEGG" id="elio:KO353_15520"/>
<evidence type="ECO:0000256" key="1">
    <source>
        <dbReference type="ARBA" id="ARBA00004141"/>
    </source>
</evidence>
<dbReference type="EMBL" id="CP076448">
    <property type="protein sequence ID" value="QXM26379.1"/>
    <property type="molecule type" value="Genomic_DNA"/>
</dbReference>
<dbReference type="InterPro" id="IPR000620">
    <property type="entry name" value="EamA_dom"/>
</dbReference>
<keyword evidence="4 6" id="KW-1133">Transmembrane helix</keyword>
<feature type="transmembrane region" description="Helical" evidence="6">
    <location>
        <begin position="190"/>
        <end position="208"/>
    </location>
</feature>
<feature type="transmembrane region" description="Helical" evidence="6">
    <location>
        <begin position="220"/>
        <end position="240"/>
    </location>
</feature>
<gene>
    <name evidence="8" type="ORF">KO353_15520</name>
</gene>
<evidence type="ECO:0000256" key="3">
    <source>
        <dbReference type="ARBA" id="ARBA00022692"/>
    </source>
</evidence>
<sequence length="278" mass="29433">MFACAAMLVKLVSSTLPTAEIVLARCAISLAALTPLLAREGGLRALRTREPFWHAVRTFSGFGGMITAFYGYATLPLAEVTALGFTMPMFLTMLSIPILGEKVGIRRASAIVVGFLGVLLILRPFSNAIPLLPALVVVFGAVCWAMAMIAIRRMGELGESNVAIVAWFSIGGTVLAGVLTIPVWVTPTLAETAALIGVGLASTVAQLLMTDAYRRGEPTIVAPFEYTSILWTTLIGITLFGETPSPTMAAGVLVLVASGLYILHREVIRRREAGGAGR</sequence>
<evidence type="ECO:0000256" key="5">
    <source>
        <dbReference type="ARBA" id="ARBA00023136"/>
    </source>
</evidence>
<reference evidence="8" key="1">
    <citation type="submission" date="2021-06" db="EMBL/GenBank/DDBJ databases">
        <title>Elioraea tepida, sp. nov., a moderately thermophilic aerobic anoxygenic phototrophic bacterium isolated from an alkaline siliceous hot spring mat community in Yellowstone National Park, WY, USA.</title>
        <authorList>
            <person name="Saini M.K."/>
            <person name="Yoshida S."/>
            <person name="Sebastian A."/>
            <person name="Hirose S."/>
            <person name="Hara E."/>
            <person name="Tamaki H."/>
            <person name="Soulier N.T."/>
            <person name="Albert I."/>
            <person name="Hanada S."/>
            <person name="Bryant D.A."/>
            <person name="Tank M."/>
        </authorList>
    </citation>
    <scope>NUCLEOTIDE SEQUENCE</scope>
    <source>
        <strain evidence="8">MS-P2</strain>
    </source>
</reference>
<protein>
    <submittedName>
        <fullName evidence="8">DMT family transporter</fullName>
    </submittedName>
</protein>
<keyword evidence="5 6" id="KW-0472">Membrane</keyword>
<proteinExistence type="inferred from homology"/>
<feature type="domain" description="EamA" evidence="7">
    <location>
        <begin position="134"/>
        <end position="259"/>
    </location>
</feature>
<evidence type="ECO:0000313" key="9">
    <source>
        <dbReference type="Proteomes" id="UP000694001"/>
    </source>
</evidence>
<evidence type="ECO:0000313" key="8">
    <source>
        <dbReference type="EMBL" id="QXM26379.1"/>
    </source>
</evidence>
<feature type="transmembrane region" description="Helical" evidence="6">
    <location>
        <begin position="77"/>
        <end position="96"/>
    </location>
</feature>
<feature type="transmembrane region" description="Helical" evidence="6">
    <location>
        <begin position="131"/>
        <end position="151"/>
    </location>
</feature>
<dbReference type="GO" id="GO:0016020">
    <property type="term" value="C:membrane"/>
    <property type="evidence" value="ECO:0007669"/>
    <property type="project" value="UniProtKB-SubCell"/>
</dbReference>
<dbReference type="Pfam" id="PF00892">
    <property type="entry name" value="EamA"/>
    <property type="match status" value="2"/>
</dbReference>
<evidence type="ECO:0000256" key="6">
    <source>
        <dbReference type="SAM" id="Phobius"/>
    </source>
</evidence>
<feature type="transmembrane region" description="Helical" evidence="6">
    <location>
        <begin position="51"/>
        <end position="71"/>
    </location>
</feature>
<dbReference type="AlphaFoldDB" id="A0A975YL20"/>
<name>A0A975YL20_9PROT</name>
<feature type="transmembrane region" description="Helical" evidence="6">
    <location>
        <begin position="246"/>
        <end position="263"/>
    </location>
</feature>
<evidence type="ECO:0000256" key="2">
    <source>
        <dbReference type="ARBA" id="ARBA00009853"/>
    </source>
</evidence>
<organism evidence="8 9">
    <name type="scientific">Elioraea tepida</name>
    <dbReference type="NCBI Taxonomy" id="2843330"/>
    <lineage>
        <taxon>Bacteria</taxon>
        <taxon>Pseudomonadati</taxon>
        <taxon>Pseudomonadota</taxon>
        <taxon>Alphaproteobacteria</taxon>
        <taxon>Acetobacterales</taxon>
        <taxon>Elioraeaceae</taxon>
        <taxon>Elioraea</taxon>
    </lineage>
</organism>
<dbReference type="Proteomes" id="UP000694001">
    <property type="component" value="Chromosome"/>
</dbReference>
<comment type="subcellular location">
    <subcellularLocation>
        <location evidence="1">Membrane</location>
        <topology evidence="1">Multi-pass membrane protein</topology>
    </subcellularLocation>
</comment>
<feature type="domain" description="EamA" evidence="7">
    <location>
        <begin position="2"/>
        <end position="122"/>
    </location>
</feature>
<dbReference type="PANTHER" id="PTHR22911:SF6">
    <property type="entry name" value="SOLUTE CARRIER FAMILY 35 MEMBER G1"/>
    <property type="match status" value="1"/>
</dbReference>
<accession>A0A975YL20</accession>
<comment type="similarity">
    <text evidence="2">Belongs to the drug/metabolite transporter (DMT) superfamily. 10 TMS drug/metabolite exporter (DME) (TC 2.A.7.3) family.</text>
</comment>
<feature type="transmembrane region" description="Helical" evidence="6">
    <location>
        <begin position="163"/>
        <end position="184"/>
    </location>
</feature>
<keyword evidence="9" id="KW-1185">Reference proteome</keyword>
<evidence type="ECO:0000259" key="7">
    <source>
        <dbReference type="Pfam" id="PF00892"/>
    </source>
</evidence>
<dbReference type="PANTHER" id="PTHR22911">
    <property type="entry name" value="ACYL-MALONYL CONDENSING ENZYME-RELATED"/>
    <property type="match status" value="1"/>
</dbReference>